<evidence type="ECO:0000313" key="3">
    <source>
        <dbReference type="EMBL" id="PWD99128.1"/>
    </source>
</evidence>
<dbReference type="GO" id="GO:0016020">
    <property type="term" value="C:membrane"/>
    <property type="evidence" value="ECO:0007669"/>
    <property type="project" value="InterPro"/>
</dbReference>
<dbReference type="PANTHER" id="PTHR34220">
    <property type="entry name" value="SENSOR HISTIDINE KINASE YPDA"/>
    <property type="match status" value="1"/>
</dbReference>
<keyword evidence="4" id="KW-1185">Reference proteome</keyword>
<keyword evidence="1" id="KW-1133">Transmembrane helix</keyword>
<evidence type="ECO:0000313" key="4">
    <source>
        <dbReference type="Proteomes" id="UP000244956"/>
    </source>
</evidence>
<dbReference type="RefSeq" id="WP_109264530.1">
    <property type="nucleotide sequence ID" value="NZ_QEWP01000008.1"/>
</dbReference>
<keyword evidence="3" id="KW-0808">Transferase</keyword>
<dbReference type="SMART" id="SM00028">
    <property type="entry name" value="TPR"/>
    <property type="match status" value="6"/>
</dbReference>
<gene>
    <name evidence="3" type="ORF">DDZ16_11020</name>
</gene>
<dbReference type="InterPro" id="IPR010559">
    <property type="entry name" value="Sig_transdc_His_kin_internal"/>
</dbReference>
<dbReference type="InterPro" id="IPR011990">
    <property type="entry name" value="TPR-like_helical_dom_sf"/>
</dbReference>
<protein>
    <submittedName>
        <fullName evidence="3">Histidine kinase</fullName>
    </submittedName>
</protein>
<accession>A0A2U2B7U1</accession>
<evidence type="ECO:0000259" key="2">
    <source>
        <dbReference type="Pfam" id="PF06580"/>
    </source>
</evidence>
<dbReference type="Pfam" id="PF06580">
    <property type="entry name" value="His_kinase"/>
    <property type="match status" value="1"/>
</dbReference>
<dbReference type="SUPFAM" id="SSF48452">
    <property type="entry name" value="TPR-like"/>
    <property type="match status" value="2"/>
</dbReference>
<dbReference type="Pfam" id="PF13424">
    <property type="entry name" value="TPR_12"/>
    <property type="match status" value="2"/>
</dbReference>
<reference evidence="3 4" key="1">
    <citation type="submission" date="2018-05" db="EMBL/GenBank/DDBJ databases">
        <title>Marinilabilia rubrum sp. nov., isolated from saltern sediment.</title>
        <authorList>
            <person name="Zhang R."/>
        </authorList>
    </citation>
    <scope>NUCLEOTIDE SEQUENCE [LARGE SCALE GENOMIC DNA]</scope>
    <source>
        <strain evidence="3 4">WTE16</strain>
    </source>
</reference>
<dbReference type="GO" id="GO:0000155">
    <property type="term" value="F:phosphorelay sensor kinase activity"/>
    <property type="evidence" value="ECO:0007669"/>
    <property type="project" value="InterPro"/>
</dbReference>
<dbReference type="InterPro" id="IPR050640">
    <property type="entry name" value="Bact_2-comp_sensor_kinase"/>
</dbReference>
<organism evidence="3 4">
    <name type="scientific">Marinilabilia rubra</name>
    <dbReference type="NCBI Taxonomy" id="2162893"/>
    <lineage>
        <taxon>Bacteria</taxon>
        <taxon>Pseudomonadati</taxon>
        <taxon>Bacteroidota</taxon>
        <taxon>Bacteroidia</taxon>
        <taxon>Marinilabiliales</taxon>
        <taxon>Marinilabiliaceae</taxon>
        <taxon>Marinilabilia</taxon>
    </lineage>
</organism>
<comment type="caution">
    <text evidence="3">The sequence shown here is derived from an EMBL/GenBank/DDBJ whole genome shotgun (WGS) entry which is preliminary data.</text>
</comment>
<name>A0A2U2B7U1_9BACT</name>
<dbReference type="PANTHER" id="PTHR34220:SF7">
    <property type="entry name" value="SENSOR HISTIDINE KINASE YPDA"/>
    <property type="match status" value="1"/>
</dbReference>
<feature type="transmembrane region" description="Helical" evidence="1">
    <location>
        <begin position="12"/>
        <end position="30"/>
    </location>
</feature>
<dbReference type="InterPro" id="IPR019734">
    <property type="entry name" value="TPR_rpt"/>
</dbReference>
<keyword evidence="3" id="KW-0418">Kinase</keyword>
<dbReference type="Gene3D" id="1.25.40.10">
    <property type="entry name" value="Tetratricopeptide repeat domain"/>
    <property type="match status" value="1"/>
</dbReference>
<dbReference type="Pfam" id="PF13374">
    <property type="entry name" value="TPR_10"/>
    <property type="match status" value="1"/>
</dbReference>
<dbReference type="OrthoDB" id="9809908at2"/>
<dbReference type="Proteomes" id="UP000244956">
    <property type="component" value="Unassembled WGS sequence"/>
</dbReference>
<feature type="domain" description="Signal transduction histidine kinase internal region" evidence="2">
    <location>
        <begin position="421"/>
        <end position="497"/>
    </location>
</feature>
<feature type="transmembrane region" description="Helical" evidence="1">
    <location>
        <begin position="386"/>
        <end position="405"/>
    </location>
</feature>
<sequence>MSSLKQNSLYPGLIILVSILFMNVISFGQIQKEASSGFKYLEDKIKKIIPDSLNMADSIAYELVKIGKESNDSLEAIGWYYKAEVAFYSGQIDDAGDFYKKCLSLIEPYSAPQRKAIYYNNLGLTRYFKDRNNEALEAYLKSAEFEKKVGNEYGFAQCLHNIALVHDRVGNDENAENYFDHSLNIFFELDSLDDAAAVFNDYAIFLSRRGRNDEAIQKYKQAFEIYNESGNFEDAAKVKCNIGALYLYQKEYTKSADLLEESLDYFKTLEQSSYLINIYSLFGDLYYEQGRTALSVVFYDRAEAVARKMGRDNLRQKNLYSLFKALKAENDYKNALDVLETYSRFKDSLIVINQGFLETSMDNEIETELMEKELNLVNAQMREKNLVLIILALLLILGVFAWFLYGRTRGLRAEKEKRELQQKILHMQMNPHFMFNAMTSLQSYILNNQKEEASDYLSDIAQLIRKIMCVADKELISLEEEMELIEMYLKVQCRRFYRTINCGVDSRIISGSGFLKVPPMLPRPIIDDVFAYGNMGDHSCPGINISYEQKENELEVIVESKGAVPSKTMKANSLSLIEERLKSFVKIYKGGRIYVEKVDVVKEGQISGAKIKYWIPIIRSHN</sequence>
<keyword evidence="1" id="KW-0472">Membrane</keyword>
<evidence type="ECO:0000256" key="1">
    <source>
        <dbReference type="SAM" id="Phobius"/>
    </source>
</evidence>
<dbReference type="AlphaFoldDB" id="A0A2U2B7U1"/>
<keyword evidence="1" id="KW-0812">Transmembrane</keyword>
<dbReference type="EMBL" id="QEWP01000008">
    <property type="protein sequence ID" value="PWD99128.1"/>
    <property type="molecule type" value="Genomic_DNA"/>
</dbReference>
<proteinExistence type="predicted"/>